<dbReference type="PANTHER" id="PTHR22198:SF1">
    <property type="entry name" value="FERM DOMAIN-CONTAINING PROTEIN"/>
    <property type="match status" value="1"/>
</dbReference>
<comment type="caution">
    <text evidence="3">The sequence shown here is derived from an EMBL/GenBank/DDBJ whole genome shotgun (WGS) entry which is preliminary data.</text>
</comment>
<name>A0A6G0Z0N4_APHCR</name>
<dbReference type="Proteomes" id="UP000478052">
    <property type="component" value="Unassembled WGS sequence"/>
</dbReference>
<keyword evidence="4" id="KW-1185">Reference proteome</keyword>
<reference evidence="3 4" key="1">
    <citation type="submission" date="2019-08" db="EMBL/GenBank/DDBJ databases">
        <title>Whole genome of Aphis craccivora.</title>
        <authorList>
            <person name="Voronova N.V."/>
            <person name="Shulinski R.S."/>
            <person name="Bandarenka Y.V."/>
            <person name="Zhorov D.G."/>
            <person name="Warner D."/>
        </authorList>
    </citation>
    <scope>NUCLEOTIDE SEQUENCE [LARGE SCALE GENOMIC DNA]</scope>
    <source>
        <strain evidence="3">180601</strain>
        <tissue evidence="3">Whole Body</tissue>
    </source>
</reference>
<protein>
    <recommendedName>
        <fullName evidence="2">DUF7153 domain-containing protein</fullName>
    </recommendedName>
</protein>
<feature type="compositionally biased region" description="Polar residues" evidence="1">
    <location>
        <begin position="96"/>
        <end position="105"/>
    </location>
</feature>
<accession>A0A6G0Z0N4</accession>
<dbReference type="PANTHER" id="PTHR22198">
    <property type="entry name" value="FERM DOMAIN-CONTAINING PROTEIN"/>
    <property type="match status" value="1"/>
</dbReference>
<feature type="non-terminal residue" evidence="3">
    <location>
        <position position="504"/>
    </location>
</feature>
<dbReference type="AlphaFoldDB" id="A0A6G0Z0N4"/>
<dbReference type="Pfam" id="PF23672">
    <property type="entry name" value="DUF7153"/>
    <property type="match status" value="1"/>
</dbReference>
<proteinExistence type="predicted"/>
<feature type="region of interest" description="Disordered" evidence="1">
    <location>
        <begin position="85"/>
        <end position="110"/>
    </location>
</feature>
<feature type="non-terminal residue" evidence="3">
    <location>
        <position position="1"/>
    </location>
</feature>
<dbReference type="OrthoDB" id="6060890at2759"/>
<organism evidence="3 4">
    <name type="scientific">Aphis craccivora</name>
    <name type="common">Cowpea aphid</name>
    <dbReference type="NCBI Taxonomy" id="307492"/>
    <lineage>
        <taxon>Eukaryota</taxon>
        <taxon>Metazoa</taxon>
        <taxon>Ecdysozoa</taxon>
        <taxon>Arthropoda</taxon>
        <taxon>Hexapoda</taxon>
        <taxon>Insecta</taxon>
        <taxon>Pterygota</taxon>
        <taxon>Neoptera</taxon>
        <taxon>Paraneoptera</taxon>
        <taxon>Hemiptera</taxon>
        <taxon>Sternorrhyncha</taxon>
        <taxon>Aphidomorpha</taxon>
        <taxon>Aphidoidea</taxon>
        <taxon>Aphididae</taxon>
        <taxon>Aphidini</taxon>
        <taxon>Aphis</taxon>
        <taxon>Aphis</taxon>
    </lineage>
</organism>
<dbReference type="InterPro" id="IPR055577">
    <property type="entry name" value="DUF7153"/>
</dbReference>
<evidence type="ECO:0000256" key="1">
    <source>
        <dbReference type="SAM" id="MobiDB-lite"/>
    </source>
</evidence>
<dbReference type="EMBL" id="VUJU01001733">
    <property type="protein sequence ID" value="KAF0764044.1"/>
    <property type="molecule type" value="Genomic_DNA"/>
</dbReference>
<sequence>LPESNANRQFHYRVFVIRVNWQGFFPQRAPTFINRSYPTTDTTLDLTTQISYKRAQLSPDVRMSFRAHNMNILFRKNFQAEGSSKERSYSSGLGRRTTSGNTNALGTVRRTRESRCSMMIDSDHTCPFRTHILLGHANFPQEFEDFVGPPLLAQPKPTSAVPLIRWIRRKQSTGKAETIVTNTPQFANGTGTSASATCSSVNNNPIDKNCRGRHGSYSTLNNPTGTNGHSTLHVRKVDSASIANLDKDCFIIPIAYLDRFLPDGVNLPRSPSPSKTNALNMVEIDDPKTCLMFHMMTTLEPIDPVLESPLSDPMARQTAAACSLLTEIAATKVASEGMLLANLEKDAVFPFITYYVLNKSSVSNPREVAVNVRNTTLKKFDPRAIKHTTDHTFDLFTEVANIVCPPMSQSKRPRSTHTAYIISVYKVFDGDDSEKFEKHWLYWTGARMIYNYLPKSAGLRRITLHKSQSNGDKQYVLMCECANLLQDFTSVAKLLPALKARLYY</sequence>
<evidence type="ECO:0000313" key="3">
    <source>
        <dbReference type="EMBL" id="KAF0764044.1"/>
    </source>
</evidence>
<evidence type="ECO:0000313" key="4">
    <source>
        <dbReference type="Proteomes" id="UP000478052"/>
    </source>
</evidence>
<gene>
    <name evidence="3" type="ORF">FWK35_00013784</name>
</gene>
<feature type="domain" description="DUF7153" evidence="2">
    <location>
        <begin position="335"/>
        <end position="502"/>
    </location>
</feature>
<evidence type="ECO:0000259" key="2">
    <source>
        <dbReference type="Pfam" id="PF23672"/>
    </source>
</evidence>